<dbReference type="RefSeq" id="WP_015695548.1">
    <property type="nucleotide sequence ID" value="NC_016936.1"/>
</dbReference>
<gene>
    <name evidence="1" type="ORF">SGRA_p0054</name>
</gene>
<evidence type="ECO:0000313" key="2">
    <source>
        <dbReference type="Proteomes" id="UP000007519"/>
    </source>
</evidence>
<organism evidence="1 2">
    <name type="scientific">Saprospira grandis (strain Lewin)</name>
    <dbReference type="NCBI Taxonomy" id="984262"/>
    <lineage>
        <taxon>Bacteria</taxon>
        <taxon>Pseudomonadati</taxon>
        <taxon>Bacteroidota</taxon>
        <taxon>Saprospiria</taxon>
        <taxon>Saprospirales</taxon>
        <taxon>Saprospiraceae</taxon>
        <taxon>Saprospira</taxon>
    </lineage>
</organism>
<evidence type="ECO:0000313" key="1">
    <source>
        <dbReference type="EMBL" id="AFC26994.1"/>
    </source>
</evidence>
<dbReference type="eggNOG" id="COG2133">
    <property type="taxonomic scope" value="Bacteria"/>
</dbReference>
<proteinExistence type="predicted"/>
<dbReference type="Proteomes" id="UP000007519">
    <property type="component" value="Plasmid unnamed"/>
</dbReference>
<accession>H6LB29</accession>
<geneLocation type="plasmid" evidence="2">
    <name>SGRA01</name>
</geneLocation>
<dbReference type="KEGG" id="sgn:SGRA_p0054"/>
<keyword evidence="1" id="KW-0614">Plasmid</keyword>
<dbReference type="AlphaFoldDB" id="H6LB29"/>
<evidence type="ECO:0008006" key="3">
    <source>
        <dbReference type="Google" id="ProtNLM"/>
    </source>
</evidence>
<sequence length="352" mass="39932">MKTNLFILSILLLFAACRGPKPQNQKEAAAFVLAQLDSGRIDCFAPHFDSIEQRWTFCEGSALAYWADHFYLVSDKSLPPNLGSPLLKMDAPLGGKAQYFPTNYLAEVEKLEALATGPKGLWAMTAFDRLKDDDWAGYNQLWFWKNGEKQPFLVGAEVQEESGQKGSLALQKAIKDYLGQPYFKLEGLAEGPEQQLFLGLRALGKSYKEFDYQLRILSLKYDYNAAGMPVLDLNIEELALDLPAWAKDLPLGLSSLDYRAEEQAFYLATSMEVEGQALSSYVWRFPYQKGQKKANLAVLQGVKKQPFKVPHKAEGLCFGPKGELYLLFDDDRELLWGRQPHQLDYYRLRLDK</sequence>
<name>H6LB29_SAPGL</name>
<reference evidence="1 2" key="1">
    <citation type="journal article" date="2012" name="Stand. Genomic Sci.">
        <title>Complete genome sequencing and analysis of Saprospira grandis str. Lewin, a predatory marine bacterium.</title>
        <authorList>
            <person name="Saw J.H."/>
            <person name="Yuryev A."/>
            <person name="Kanbe M."/>
            <person name="Hou S."/>
            <person name="Young A.G."/>
            <person name="Aizawa S."/>
            <person name="Alam M."/>
        </authorList>
    </citation>
    <scope>NUCLEOTIDE SEQUENCE [LARGE SCALE GENOMIC DNA]</scope>
    <source>
        <strain evidence="1 2">Lewin</strain>
        <plasmid evidence="2">Plasmid SGRA01</plasmid>
    </source>
</reference>
<dbReference type="OrthoDB" id="6179211at2"/>
<dbReference type="PROSITE" id="PS51257">
    <property type="entry name" value="PROKAR_LIPOPROTEIN"/>
    <property type="match status" value="1"/>
</dbReference>
<dbReference type="HOGENOM" id="CLU_787308_0_0_10"/>
<dbReference type="EMBL" id="CP002832">
    <property type="protein sequence ID" value="AFC26994.1"/>
    <property type="molecule type" value="Genomic_DNA"/>
</dbReference>
<keyword evidence="2" id="KW-1185">Reference proteome</keyword>
<protein>
    <recommendedName>
        <fullName evidence="3">Lipoprotein</fullName>
    </recommendedName>
</protein>